<proteinExistence type="predicted"/>
<reference evidence="3" key="1">
    <citation type="submission" date="2022-11" db="UniProtKB">
        <authorList>
            <consortium name="WormBaseParasite"/>
        </authorList>
    </citation>
    <scope>IDENTIFICATION</scope>
</reference>
<feature type="transmembrane region" description="Helical" evidence="1">
    <location>
        <begin position="6"/>
        <end position="28"/>
    </location>
</feature>
<organism evidence="2 3">
    <name type="scientific">Panagrolaimus superbus</name>
    <dbReference type="NCBI Taxonomy" id="310955"/>
    <lineage>
        <taxon>Eukaryota</taxon>
        <taxon>Metazoa</taxon>
        <taxon>Ecdysozoa</taxon>
        <taxon>Nematoda</taxon>
        <taxon>Chromadorea</taxon>
        <taxon>Rhabditida</taxon>
        <taxon>Tylenchina</taxon>
        <taxon>Panagrolaimomorpha</taxon>
        <taxon>Panagrolaimoidea</taxon>
        <taxon>Panagrolaimidae</taxon>
        <taxon>Panagrolaimus</taxon>
    </lineage>
</organism>
<accession>A0A914ZA35</accession>
<name>A0A914ZA35_9BILA</name>
<keyword evidence="1" id="KW-0472">Membrane</keyword>
<keyword evidence="1" id="KW-1133">Transmembrane helix</keyword>
<keyword evidence="1" id="KW-0812">Transmembrane</keyword>
<evidence type="ECO:0000256" key="1">
    <source>
        <dbReference type="SAM" id="Phobius"/>
    </source>
</evidence>
<dbReference type="WBParaSite" id="PSU_v2.g8783.t1">
    <property type="protein sequence ID" value="PSU_v2.g8783.t1"/>
    <property type="gene ID" value="PSU_v2.g8783"/>
</dbReference>
<protein>
    <submittedName>
        <fullName evidence="3">Uncharacterized protein</fullName>
    </submittedName>
</protein>
<dbReference type="Proteomes" id="UP000887577">
    <property type="component" value="Unplaced"/>
</dbReference>
<evidence type="ECO:0000313" key="2">
    <source>
        <dbReference type="Proteomes" id="UP000887577"/>
    </source>
</evidence>
<dbReference type="AlphaFoldDB" id="A0A914ZA35"/>
<sequence length="95" mass="9479">MESWVIAVIVCFSIFFICLICGAILSCAHPGYYGGGYGGGYSGYGGYGAGYGGGYGGGYCGQPGGVIVVGQPSYGQACATTPPPCAVINQRPSCV</sequence>
<evidence type="ECO:0000313" key="3">
    <source>
        <dbReference type="WBParaSite" id="PSU_v2.g8783.t1"/>
    </source>
</evidence>
<keyword evidence="2" id="KW-1185">Reference proteome</keyword>